<reference evidence="2 3" key="1">
    <citation type="submission" date="2018-12" db="EMBL/GenBank/DDBJ databases">
        <authorList>
            <consortium name="Pathogen Informatics"/>
        </authorList>
    </citation>
    <scope>NUCLEOTIDE SEQUENCE [LARGE SCALE GENOMIC DNA]</scope>
    <source>
        <strain evidence="2 3">NCTC8284</strain>
    </source>
</reference>
<evidence type="ECO:0000313" key="2">
    <source>
        <dbReference type="EMBL" id="VEH66394.1"/>
    </source>
</evidence>
<dbReference type="AlphaFoldDB" id="A0A3S4Y122"/>
<evidence type="ECO:0000256" key="1">
    <source>
        <dbReference type="ARBA" id="ARBA00022801"/>
    </source>
</evidence>
<dbReference type="Proteomes" id="UP000278733">
    <property type="component" value="Chromosome"/>
</dbReference>
<dbReference type="Gene3D" id="3.40.630.10">
    <property type="entry name" value="Zn peptidases"/>
    <property type="match status" value="1"/>
</dbReference>
<sequence>MLEKHSLTYRIEWNLSGKPFLTKPGKLVNAVLDSIQGITGITPKLETGGGTSDGRFVALMGAEVVEFGPLNATIHKVNESVSCDDLAKCGEVYYQMIVNLLDKDK</sequence>
<dbReference type="EC" id="3.5.1.18" evidence="2"/>
<dbReference type="EMBL" id="LR134405">
    <property type="protein sequence ID" value="VEH66394.1"/>
    <property type="molecule type" value="Genomic_DNA"/>
</dbReference>
<proteinExistence type="predicted"/>
<protein>
    <submittedName>
        <fullName evidence="2">Succinyl-diaminopimelate desuccinylase</fullName>
        <ecNumber evidence="2">3.5.1.18</ecNumber>
    </submittedName>
</protein>
<keyword evidence="1 2" id="KW-0378">Hydrolase</keyword>
<organism evidence="2 3">
    <name type="scientific">Rodentibacter pneumotropicus</name>
    <dbReference type="NCBI Taxonomy" id="758"/>
    <lineage>
        <taxon>Bacteria</taxon>
        <taxon>Pseudomonadati</taxon>
        <taxon>Pseudomonadota</taxon>
        <taxon>Gammaproteobacteria</taxon>
        <taxon>Pasteurellales</taxon>
        <taxon>Pasteurellaceae</taxon>
        <taxon>Rodentibacter</taxon>
    </lineage>
</organism>
<gene>
    <name evidence="2" type="primary">dapE_2</name>
    <name evidence="2" type="ORF">NCTC8284_01562</name>
</gene>
<dbReference type="Pfam" id="PF01546">
    <property type="entry name" value="Peptidase_M20"/>
    <property type="match status" value="1"/>
</dbReference>
<dbReference type="InterPro" id="IPR002933">
    <property type="entry name" value="Peptidase_M20"/>
</dbReference>
<name>A0A3S4Y122_9PAST</name>
<dbReference type="SUPFAM" id="SSF53187">
    <property type="entry name" value="Zn-dependent exopeptidases"/>
    <property type="match status" value="1"/>
</dbReference>
<dbReference type="GO" id="GO:0009014">
    <property type="term" value="F:succinyl-diaminopimelate desuccinylase activity"/>
    <property type="evidence" value="ECO:0007669"/>
    <property type="project" value="UniProtKB-EC"/>
</dbReference>
<dbReference type="KEGG" id="rpne:NCTC8284_01562"/>
<accession>A0A3S4Y122</accession>
<evidence type="ECO:0000313" key="3">
    <source>
        <dbReference type="Proteomes" id="UP000278733"/>
    </source>
</evidence>